<organism evidence="2 3">
    <name type="scientific">Bradyrhizobium ivorense</name>
    <dbReference type="NCBI Taxonomy" id="2511166"/>
    <lineage>
        <taxon>Bacteria</taxon>
        <taxon>Pseudomonadati</taxon>
        <taxon>Pseudomonadota</taxon>
        <taxon>Alphaproteobacteria</taxon>
        <taxon>Hyphomicrobiales</taxon>
        <taxon>Nitrobacteraceae</taxon>
        <taxon>Bradyrhizobium</taxon>
    </lineage>
</organism>
<reference evidence="2" key="1">
    <citation type="submission" date="2019-02" db="EMBL/GenBank/DDBJ databases">
        <authorList>
            <person name="Pothier F.J."/>
        </authorList>
    </citation>
    <scope>NUCLEOTIDE SEQUENCE</scope>
    <source>
        <strain evidence="2">CI-1B</strain>
    </source>
</reference>
<keyword evidence="3" id="KW-1185">Reference proteome</keyword>
<evidence type="ECO:0000313" key="2">
    <source>
        <dbReference type="EMBL" id="VIO69531.1"/>
    </source>
</evidence>
<comment type="caution">
    <text evidence="2">The sequence shown here is derived from an EMBL/GenBank/DDBJ whole genome shotgun (WGS) entry which is preliminary data.</text>
</comment>
<feature type="domain" description="PPM-type phosphatase" evidence="1">
    <location>
        <begin position="14"/>
        <end position="221"/>
    </location>
</feature>
<name>A0A508T5W1_9BRAD</name>
<dbReference type="Gene3D" id="3.60.40.10">
    <property type="entry name" value="PPM-type phosphatase domain"/>
    <property type="match status" value="1"/>
</dbReference>
<proteinExistence type="predicted"/>
<accession>A0A508T5W1</accession>
<dbReference type="Pfam" id="PF13672">
    <property type="entry name" value="PP2C_2"/>
    <property type="match status" value="1"/>
</dbReference>
<dbReference type="EMBL" id="CAADFC020000009">
    <property type="protein sequence ID" value="VIO69531.1"/>
    <property type="molecule type" value="Genomic_DNA"/>
</dbReference>
<dbReference type="AlphaFoldDB" id="A0A508T5W1"/>
<evidence type="ECO:0000259" key="1">
    <source>
        <dbReference type="Pfam" id="PF13672"/>
    </source>
</evidence>
<gene>
    <name evidence="2" type="ORF">CI1B_27370</name>
</gene>
<evidence type="ECO:0000313" key="3">
    <source>
        <dbReference type="Proteomes" id="UP000328092"/>
    </source>
</evidence>
<dbReference type="OrthoDB" id="9805674at2"/>
<dbReference type="Proteomes" id="UP000328092">
    <property type="component" value="Unassembled WGS sequence"/>
</dbReference>
<dbReference type="InterPro" id="IPR001932">
    <property type="entry name" value="PPM-type_phosphatase-like_dom"/>
</dbReference>
<dbReference type="RefSeq" id="WP_139482219.1">
    <property type="nucleotide sequence ID" value="NZ_CAADFB020000019.1"/>
</dbReference>
<dbReference type="SUPFAM" id="SSF81606">
    <property type="entry name" value="PP2C-like"/>
    <property type="match status" value="1"/>
</dbReference>
<protein>
    <recommendedName>
        <fullName evidence="1">PPM-type phosphatase domain-containing protein</fullName>
    </recommendedName>
</protein>
<sequence>MTRPDWEWVSASATGTSHIRLGRGCDDSSASIFVVGRNESALVVVCSDGAGSAQRSSIGSRIIVRAFCRNVRSYLHAGGTLAGLSREIACDWLDDMRGRIESASKAEGLVPRDFAATLVGCIVGDTNAKVLHVGDGAAVYRKTNSAEWTVASWPSHGEYASTTYFVTDDPEPSFQLSEIDGSLSELAVFTDGIEHLVLNFSTQSAFPPFFNQMFSSFKPGGVGKNRVLSRHLCNYLNGPSVCDKTDDDKTLVLARRISDVAPQEHL</sequence>
<dbReference type="InterPro" id="IPR036457">
    <property type="entry name" value="PPM-type-like_dom_sf"/>
</dbReference>